<comment type="caution">
    <text evidence="1">The sequence shown here is derived from an EMBL/GenBank/DDBJ whole genome shotgun (WGS) entry which is preliminary data.</text>
</comment>
<accession>A0A7C8N3E6</accession>
<proteinExistence type="predicted"/>
<dbReference type="AlphaFoldDB" id="A0A7C8N3E6"/>
<organism evidence="1 2">
    <name type="scientific">Orbilia oligospora</name>
    <name type="common">Nematode-trapping fungus</name>
    <name type="synonym">Arthrobotrys oligospora</name>
    <dbReference type="NCBI Taxonomy" id="2813651"/>
    <lineage>
        <taxon>Eukaryota</taxon>
        <taxon>Fungi</taxon>
        <taxon>Dikarya</taxon>
        <taxon>Ascomycota</taxon>
        <taxon>Pezizomycotina</taxon>
        <taxon>Orbiliomycetes</taxon>
        <taxon>Orbiliales</taxon>
        <taxon>Orbiliaceae</taxon>
        <taxon>Orbilia</taxon>
    </lineage>
</organism>
<dbReference type="EMBL" id="WIQW01000134">
    <property type="protein sequence ID" value="KAF3080837.1"/>
    <property type="molecule type" value="Genomic_DNA"/>
</dbReference>
<dbReference type="Proteomes" id="UP000475325">
    <property type="component" value="Unassembled WGS sequence"/>
</dbReference>
<name>A0A7C8N3E6_ORBOL</name>
<protein>
    <submittedName>
        <fullName evidence="1">Uncharacterized protein</fullName>
    </submittedName>
</protein>
<evidence type="ECO:0000313" key="2">
    <source>
        <dbReference type="Proteomes" id="UP000475325"/>
    </source>
</evidence>
<sequence>MLSKRIHRILYLLNQLLPRPIPSPMILTIHAFITHRSLISGNEARSTHFLDLYYKLLPCLLFHPIRPIPRFKAFIPVRTPRTNAISTSHTLFSPATLDINKEETSANHLFAVSYKVNLTDFEVYNTSHSFQKPDYFGFTHVIVARTLEYQLSQGILVSSSEVL</sequence>
<evidence type="ECO:0000313" key="1">
    <source>
        <dbReference type="EMBL" id="KAF3080837.1"/>
    </source>
</evidence>
<gene>
    <name evidence="1" type="ORF">TWF102_011999</name>
</gene>
<reference evidence="1 2" key="1">
    <citation type="submission" date="2019-06" db="EMBL/GenBank/DDBJ databases">
        <authorList>
            <person name="Palmer J.M."/>
        </authorList>
    </citation>
    <scope>NUCLEOTIDE SEQUENCE [LARGE SCALE GENOMIC DNA]</scope>
    <source>
        <strain evidence="1 2">TWF102</strain>
    </source>
</reference>